<gene>
    <name evidence="4" type="primary">maiA</name>
    <name evidence="4" type="ORF">EUV02_15430</name>
</gene>
<feature type="domain" description="GST N-terminal" evidence="2">
    <location>
        <begin position="5"/>
        <end position="86"/>
    </location>
</feature>
<dbReference type="InterPro" id="IPR010987">
    <property type="entry name" value="Glutathione-S-Trfase_C-like"/>
</dbReference>
<dbReference type="RefSeq" id="WP_135247200.1">
    <property type="nucleotide sequence ID" value="NZ_SIHO01000004.1"/>
</dbReference>
<dbReference type="Pfam" id="PF02798">
    <property type="entry name" value="GST_N"/>
    <property type="match status" value="1"/>
</dbReference>
<keyword evidence="4" id="KW-0413">Isomerase</keyword>
<name>A0A4Y9EKD0_9SPHN</name>
<dbReference type="InterPro" id="IPR004045">
    <property type="entry name" value="Glutathione_S-Trfase_N"/>
</dbReference>
<reference evidence="4 5" key="1">
    <citation type="submission" date="2019-02" db="EMBL/GenBank/DDBJ databases">
        <title>Polymorphobacter sp. isolated from the lake at the Tibet of China.</title>
        <authorList>
            <person name="Li A."/>
        </authorList>
    </citation>
    <scope>NUCLEOTIDE SEQUENCE [LARGE SCALE GENOMIC DNA]</scope>
    <source>
        <strain evidence="4 5">DJ1R-1</strain>
    </source>
</reference>
<dbReference type="GO" id="GO:0004364">
    <property type="term" value="F:glutathione transferase activity"/>
    <property type="evidence" value="ECO:0007669"/>
    <property type="project" value="TreeGrafter"/>
</dbReference>
<dbReference type="SUPFAM" id="SSF47616">
    <property type="entry name" value="GST C-terminal domain-like"/>
    <property type="match status" value="1"/>
</dbReference>
<dbReference type="InterPro" id="IPR036282">
    <property type="entry name" value="Glutathione-S-Trfase_C_sf"/>
</dbReference>
<dbReference type="InterPro" id="IPR034330">
    <property type="entry name" value="GST_Zeta_C"/>
</dbReference>
<keyword evidence="5" id="KW-1185">Reference proteome</keyword>
<dbReference type="InterPro" id="IPR005955">
    <property type="entry name" value="GST_Zeta"/>
</dbReference>
<dbReference type="SFLD" id="SFLDG00358">
    <property type="entry name" value="Main_(cytGST)"/>
    <property type="match status" value="1"/>
</dbReference>
<dbReference type="Gene3D" id="3.40.30.10">
    <property type="entry name" value="Glutaredoxin"/>
    <property type="match status" value="1"/>
</dbReference>
<dbReference type="PANTHER" id="PTHR42673">
    <property type="entry name" value="MALEYLACETOACETATE ISOMERASE"/>
    <property type="match status" value="1"/>
</dbReference>
<evidence type="ECO:0000259" key="3">
    <source>
        <dbReference type="PROSITE" id="PS50405"/>
    </source>
</evidence>
<dbReference type="SFLD" id="SFLDS00019">
    <property type="entry name" value="Glutathione_Transferase_(cytos"/>
    <property type="match status" value="1"/>
</dbReference>
<dbReference type="InterPro" id="IPR040079">
    <property type="entry name" value="Glutathione_S-Trfase"/>
</dbReference>
<dbReference type="EMBL" id="SIHO01000004">
    <property type="protein sequence ID" value="TFU00433.1"/>
    <property type="molecule type" value="Genomic_DNA"/>
</dbReference>
<organism evidence="4 5">
    <name type="scientific">Glacieibacterium arshaanense</name>
    <dbReference type="NCBI Taxonomy" id="2511025"/>
    <lineage>
        <taxon>Bacteria</taxon>
        <taxon>Pseudomonadati</taxon>
        <taxon>Pseudomonadota</taxon>
        <taxon>Alphaproteobacteria</taxon>
        <taxon>Sphingomonadales</taxon>
        <taxon>Sphingosinicellaceae</taxon>
        <taxon>Glacieibacterium</taxon>
    </lineage>
</organism>
<dbReference type="Gene3D" id="1.20.1050.10">
    <property type="match status" value="1"/>
</dbReference>
<accession>A0A4Y9EKD0</accession>
<dbReference type="SUPFAM" id="SSF52833">
    <property type="entry name" value="Thioredoxin-like"/>
    <property type="match status" value="1"/>
</dbReference>
<feature type="domain" description="GST C-terminal" evidence="3">
    <location>
        <begin position="91"/>
        <end position="216"/>
    </location>
</feature>
<dbReference type="OrthoDB" id="509852at2"/>
<dbReference type="CDD" id="cd03191">
    <property type="entry name" value="GST_C_Zeta"/>
    <property type="match status" value="1"/>
</dbReference>
<evidence type="ECO:0000259" key="2">
    <source>
        <dbReference type="PROSITE" id="PS50404"/>
    </source>
</evidence>
<dbReference type="PANTHER" id="PTHR42673:SF21">
    <property type="entry name" value="GLUTATHIONE S-TRANSFERASE YFCF"/>
    <property type="match status" value="1"/>
</dbReference>
<dbReference type="EC" id="5.2.1.2" evidence="4"/>
<dbReference type="AlphaFoldDB" id="A0A4Y9EKD0"/>
<evidence type="ECO:0000313" key="4">
    <source>
        <dbReference type="EMBL" id="TFU00433.1"/>
    </source>
</evidence>
<evidence type="ECO:0000313" key="5">
    <source>
        <dbReference type="Proteomes" id="UP000297737"/>
    </source>
</evidence>
<dbReference type="Proteomes" id="UP000297737">
    <property type="component" value="Unassembled WGS sequence"/>
</dbReference>
<dbReference type="GO" id="GO:0006749">
    <property type="term" value="P:glutathione metabolic process"/>
    <property type="evidence" value="ECO:0007669"/>
    <property type="project" value="TreeGrafter"/>
</dbReference>
<dbReference type="FunFam" id="1.20.1050.10:FF:000010">
    <property type="entry name" value="Maleylacetoacetate isomerase isoform 1"/>
    <property type="match status" value="1"/>
</dbReference>
<sequence length="216" mass="23496">MSADANRILYGYWRSSAAYRVRLALAFKGLPYKSKAIDLRSGAQSGVGFTMLNPQGLVPYLIDGDVGLNQSLAIIEYLDETYPDPPLLPGDAVARARIRAAALTIACDIHPLNNLRVLNYLKGPLEVAPESVDLWAEHWITTGFAALEETAAASTGLYLFGDSVTLADLCLIPQMYNARRIRADLTAFPSLVAIDKKLNALPVLRKARPEAQPDAV</sequence>
<dbReference type="InterPro" id="IPR034333">
    <property type="entry name" value="GST_Zeta_N"/>
</dbReference>
<dbReference type="InterPro" id="IPR036249">
    <property type="entry name" value="Thioredoxin-like_sf"/>
</dbReference>
<dbReference type="CDD" id="cd03042">
    <property type="entry name" value="GST_N_Zeta"/>
    <property type="match status" value="1"/>
</dbReference>
<proteinExistence type="inferred from homology"/>
<dbReference type="NCBIfam" id="TIGR01262">
    <property type="entry name" value="maiA"/>
    <property type="match status" value="1"/>
</dbReference>
<dbReference type="PROSITE" id="PS50404">
    <property type="entry name" value="GST_NTER"/>
    <property type="match status" value="1"/>
</dbReference>
<dbReference type="GO" id="GO:0016034">
    <property type="term" value="F:maleylacetoacetate isomerase activity"/>
    <property type="evidence" value="ECO:0007669"/>
    <property type="project" value="UniProtKB-EC"/>
</dbReference>
<comment type="similarity">
    <text evidence="1">Belongs to the GST superfamily. Zeta family.</text>
</comment>
<dbReference type="PROSITE" id="PS50405">
    <property type="entry name" value="GST_CTER"/>
    <property type="match status" value="1"/>
</dbReference>
<dbReference type="GO" id="GO:0006559">
    <property type="term" value="P:L-phenylalanine catabolic process"/>
    <property type="evidence" value="ECO:0007669"/>
    <property type="project" value="TreeGrafter"/>
</dbReference>
<dbReference type="GO" id="GO:0005737">
    <property type="term" value="C:cytoplasm"/>
    <property type="evidence" value="ECO:0007669"/>
    <property type="project" value="InterPro"/>
</dbReference>
<evidence type="ECO:0000256" key="1">
    <source>
        <dbReference type="ARBA" id="ARBA00010007"/>
    </source>
</evidence>
<comment type="caution">
    <text evidence="4">The sequence shown here is derived from an EMBL/GenBank/DDBJ whole genome shotgun (WGS) entry which is preliminary data.</text>
</comment>
<protein>
    <submittedName>
        <fullName evidence="4">Maleylacetoacetate isomerase</fullName>
        <ecNumber evidence="4">5.2.1.2</ecNumber>
    </submittedName>
</protein>